<dbReference type="Proteomes" id="UP000019132">
    <property type="component" value="Unassembled WGS sequence"/>
</dbReference>
<evidence type="ECO:0000313" key="2">
    <source>
        <dbReference type="Proteomes" id="UP000019132"/>
    </source>
</evidence>
<dbReference type="AlphaFoldDB" id="K3WHZ5"/>
<dbReference type="VEuPathDB" id="FungiDB:PYU1_G004576"/>
<dbReference type="InParanoid" id="K3WHZ5"/>
<proteinExistence type="predicted"/>
<evidence type="ECO:0000313" key="1">
    <source>
        <dbReference type="EnsemblProtists" id="PYU1_T004587"/>
    </source>
</evidence>
<keyword evidence="2" id="KW-1185">Reference proteome</keyword>
<dbReference type="EnsemblProtists" id="PYU1_T004587">
    <property type="protein sequence ID" value="PYU1_T004587"/>
    <property type="gene ID" value="PYU1_G004576"/>
</dbReference>
<accession>K3WHZ5</accession>
<name>K3WHZ5_GLOUD</name>
<reference evidence="2" key="2">
    <citation type="submission" date="2010-04" db="EMBL/GenBank/DDBJ databases">
        <authorList>
            <person name="Buell R."/>
            <person name="Hamilton J."/>
            <person name="Hostetler J."/>
        </authorList>
    </citation>
    <scope>NUCLEOTIDE SEQUENCE [LARGE SCALE GENOMIC DNA]</scope>
    <source>
        <strain evidence="2">DAOM:BR144</strain>
    </source>
</reference>
<protein>
    <submittedName>
        <fullName evidence="1">Uncharacterized protein</fullName>
    </submittedName>
</protein>
<reference evidence="1" key="3">
    <citation type="submission" date="2015-02" db="UniProtKB">
        <authorList>
            <consortium name="EnsemblProtists"/>
        </authorList>
    </citation>
    <scope>IDENTIFICATION</scope>
    <source>
        <strain evidence="1">DAOM BR144</strain>
    </source>
</reference>
<sequence length="88" mass="10301">MVALTRRLWLTVVQDEEATMNFSEYEDFMLHLHRLIIPQFGLASSQNLIQADWTRDANGADCLDYRSFHLSMFELVGQNQKIHLNCEL</sequence>
<dbReference type="HOGENOM" id="CLU_2473913_0_0_1"/>
<organism evidence="1 2">
    <name type="scientific">Globisporangium ultimum (strain ATCC 200006 / CBS 805.95 / DAOM BR144)</name>
    <name type="common">Pythium ultimum</name>
    <dbReference type="NCBI Taxonomy" id="431595"/>
    <lineage>
        <taxon>Eukaryota</taxon>
        <taxon>Sar</taxon>
        <taxon>Stramenopiles</taxon>
        <taxon>Oomycota</taxon>
        <taxon>Peronosporomycetes</taxon>
        <taxon>Pythiales</taxon>
        <taxon>Pythiaceae</taxon>
        <taxon>Globisporangium</taxon>
    </lineage>
</organism>
<reference evidence="2" key="1">
    <citation type="journal article" date="2010" name="Genome Biol.">
        <title>Genome sequence of the necrotrophic plant pathogen Pythium ultimum reveals original pathogenicity mechanisms and effector repertoire.</title>
        <authorList>
            <person name="Levesque C.A."/>
            <person name="Brouwer H."/>
            <person name="Cano L."/>
            <person name="Hamilton J.P."/>
            <person name="Holt C."/>
            <person name="Huitema E."/>
            <person name="Raffaele S."/>
            <person name="Robideau G.P."/>
            <person name="Thines M."/>
            <person name="Win J."/>
            <person name="Zerillo M.M."/>
            <person name="Beakes G.W."/>
            <person name="Boore J.L."/>
            <person name="Busam D."/>
            <person name="Dumas B."/>
            <person name="Ferriera S."/>
            <person name="Fuerstenberg S.I."/>
            <person name="Gachon C.M."/>
            <person name="Gaulin E."/>
            <person name="Govers F."/>
            <person name="Grenville-Briggs L."/>
            <person name="Horner N."/>
            <person name="Hostetler J."/>
            <person name="Jiang R.H."/>
            <person name="Johnson J."/>
            <person name="Krajaejun T."/>
            <person name="Lin H."/>
            <person name="Meijer H.J."/>
            <person name="Moore B."/>
            <person name="Morris P."/>
            <person name="Phuntmart V."/>
            <person name="Puiu D."/>
            <person name="Shetty J."/>
            <person name="Stajich J.E."/>
            <person name="Tripathy S."/>
            <person name="Wawra S."/>
            <person name="van West P."/>
            <person name="Whitty B.R."/>
            <person name="Coutinho P.M."/>
            <person name="Henrissat B."/>
            <person name="Martin F."/>
            <person name="Thomas P.D."/>
            <person name="Tyler B.M."/>
            <person name="De Vries R.P."/>
            <person name="Kamoun S."/>
            <person name="Yandell M."/>
            <person name="Tisserat N."/>
            <person name="Buell C.R."/>
        </authorList>
    </citation>
    <scope>NUCLEOTIDE SEQUENCE</scope>
    <source>
        <strain evidence="2">DAOM:BR144</strain>
    </source>
</reference>
<dbReference type="EMBL" id="GL376631">
    <property type="status" value="NOT_ANNOTATED_CDS"/>
    <property type="molecule type" value="Genomic_DNA"/>
</dbReference>